<dbReference type="AlphaFoldDB" id="A0A369ZNI7"/>
<dbReference type="Pfam" id="PF12950">
    <property type="entry name" value="TaqI_C"/>
    <property type="match status" value="1"/>
</dbReference>
<keyword evidence="3 9" id="KW-0489">Methyltransferase</keyword>
<keyword evidence="10" id="KW-1185">Reference proteome</keyword>
<evidence type="ECO:0000259" key="7">
    <source>
        <dbReference type="Pfam" id="PF02384"/>
    </source>
</evidence>
<dbReference type="Gene3D" id="3.40.50.150">
    <property type="entry name" value="Vaccinia Virus protein VP39"/>
    <property type="match status" value="1"/>
</dbReference>
<comment type="catalytic activity">
    <reaction evidence="6">
        <text>a 2'-deoxyadenosine in DNA + S-adenosyl-L-methionine = an N(6)-methyl-2'-deoxyadenosine in DNA + S-adenosyl-L-homocysteine + H(+)</text>
        <dbReference type="Rhea" id="RHEA:15197"/>
        <dbReference type="Rhea" id="RHEA-COMP:12418"/>
        <dbReference type="Rhea" id="RHEA-COMP:12419"/>
        <dbReference type="ChEBI" id="CHEBI:15378"/>
        <dbReference type="ChEBI" id="CHEBI:57856"/>
        <dbReference type="ChEBI" id="CHEBI:59789"/>
        <dbReference type="ChEBI" id="CHEBI:90615"/>
        <dbReference type="ChEBI" id="CHEBI:90616"/>
        <dbReference type="EC" id="2.1.1.72"/>
    </reaction>
</comment>
<dbReference type="InterPro" id="IPR025931">
    <property type="entry name" value="TaqI_C"/>
</dbReference>
<evidence type="ECO:0000313" key="10">
    <source>
        <dbReference type="Proteomes" id="UP000253945"/>
    </source>
</evidence>
<name>A0A369ZNI7_9PAST</name>
<dbReference type="GO" id="GO:0008170">
    <property type="term" value="F:N-methyltransferase activity"/>
    <property type="evidence" value="ECO:0007669"/>
    <property type="project" value="InterPro"/>
</dbReference>
<dbReference type="InterPro" id="IPR050953">
    <property type="entry name" value="N4_N6_ade-DNA_methylase"/>
</dbReference>
<dbReference type="STRING" id="736.B0184_00245"/>
<evidence type="ECO:0000256" key="5">
    <source>
        <dbReference type="ARBA" id="ARBA00022747"/>
    </source>
</evidence>
<accession>A0A369ZNI7</accession>
<dbReference type="InterPro" id="IPR029063">
    <property type="entry name" value="SAM-dependent_MTases_sf"/>
</dbReference>
<reference evidence="9 10" key="1">
    <citation type="submission" date="2018-05" db="EMBL/GenBank/DDBJ databases">
        <title>Draft Genome Sequences for a Diverse set of 7 Haemophilus Species.</title>
        <authorList>
            <person name="Nichols M."/>
            <person name="Topaz N."/>
            <person name="Wang X."/>
            <person name="Wang X."/>
            <person name="Boxrud D."/>
        </authorList>
    </citation>
    <scope>NUCLEOTIDE SEQUENCE [LARGE SCALE GENOMIC DNA]</scope>
    <source>
        <strain evidence="9 10">C2014016342</strain>
    </source>
</reference>
<dbReference type="SUPFAM" id="SSF53335">
    <property type="entry name" value="S-adenosyl-L-methionine-dependent methyltransferases"/>
    <property type="match status" value="1"/>
</dbReference>
<dbReference type="PROSITE" id="PS00092">
    <property type="entry name" value="N6_MTASE"/>
    <property type="match status" value="1"/>
</dbReference>
<evidence type="ECO:0000256" key="1">
    <source>
        <dbReference type="ARBA" id="ARBA00006594"/>
    </source>
</evidence>
<sequence length="535" mass="61354">MNKMQNNAFTIAETAEFFSVSTATIRNWVKTGYLSLIEKGKIDKQSVFEFKANKLGKEKLTSRANKSQKDSHNHQELTKFILQEIESNNIAYLGKRYEESLSDSYRNKEGIYYTPEEIVNDLLNIKGDLSKKTFLDPCCGSGNFIMRAIELGVKPENIYGIDIDPLAVEITKKRIKEKTGYISENIICADFLEKYKENGLEEYDLIYTNPPWGKKIDKKDKEFYANLLNAGTSNDTCSLFFFASLSLLKKNGNLGLILPEAFFNVAAFEAARQEMLKYDILNLTDYGKAFKGLQTGAVSFVLNKRKSNSDKDIICNYKGNIFNRSAKSFISNPKLIFNLNCDAQESKVIEYLFSLPYETLEHRAKWGLGIVTGNNAKFLKKQPFTDSIPVFKGSDITKEGLKSATNFLSKDFSQYQQVAPREIFEAEQKLIYKFISSNLCFYYDKDKYYVLNSANMIIVEKGFPVSMQVLSDLFNSSFMNWVFNKLFNTHKVLRGDLEQLPIYPQFIKDNLFNEIEYLSLLGLVKEKNGTFRIKK</sequence>
<keyword evidence="5" id="KW-0680">Restriction system</keyword>
<feature type="domain" description="DNA methylase adenine-specific" evidence="7">
    <location>
        <begin position="92"/>
        <end position="314"/>
    </location>
</feature>
<dbReference type="InterPro" id="IPR003356">
    <property type="entry name" value="DNA_methylase_A-5"/>
</dbReference>
<feature type="domain" description="TaqI-like C-terminal specificity" evidence="8">
    <location>
        <begin position="389"/>
        <end position="502"/>
    </location>
</feature>
<dbReference type="GO" id="GO:0003677">
    <property type="term" value="F:DNA binding"/>
    <property type="evidence" value="ECO:0007669"/>
    <property type="project" value="InterPro"/>
</dbReference>
<comment type="similarity">
    <text evidence="1">Belongs to the N(4)/N(6)-methyltransferase family.</text>
</comment>
<dbReference type="PANTHER" id="PTHR33841">
    <property type="entry name" value="DNA METHYLTRANSFERASE YEEA-RELATED"/>
    <property type="match status" value="1"/>
</dbReference>
<dbReference type="GO" id="GO:0032259">
    <property type="term" value="P:methylation"/>
    <property type="evidence" value="ECO:0007669"/>
    <property type="project" value="UniProtKB-KW"/>
</dbReference>
<evidence type="ECO:0000313" key="9">
    <source>
        <dbReference type="EMBL" id="RDF10494.1"/>
    </source>
</evidence>
<proteinExistence type="inferred from homology"/>
<comment type="caution">
    <text evidence="9">The sequence shown here is derived from an EMBL/GenBank/DDBJ whole genome shotgun (WGS) entry which is preliminary data.</text>
</comment>
<keyword evidence="4 9" id="KW-0808">Transferase</keyword>
<protein>
    <recommendedName>
        <fullName evidence="2">site-specific DNA-methyltransferase (adenine-specific)</fullName>
        <ecNumber evidence="2">2.1.1.72</ecNumber>
    </recommendedName>
</protein>
<dbReference type="PANTHER" id="PTHR33841:SF1">
    <property type="entry name" value="DNA METHYLTRANSFERASE A"/>
    <property type="match status" value="1"/>
</dbReference>
<evidence type="ECO:0000259" key="8">
    <source>
        <dbReference type="Pfam" id="PF12950"/>
    </source>
</evidence>
<dbReference type="EC" id="2.1.1.72" evidence="2"/>
<organism evidence="9 10">
    <name type="scientific">Haemophilus paraphrohaemolyticus</name>
    <dbReference type="NCBI Taxonomy" id="736"/>
    <lineage>
        <taxon>Bacteria</taxon>
        <taxon>Pseudomonadati</taxon>
        <taxon>Pseudomonadota</taxon>
        <taxon>Gammaproteobacteria</taxon>
        <taxon>Pasteurellales</taxon>
        <taxon>Pasteurellaceae</taxon>
        <taxon>Haemophilus</taxon>
    </lineage>
</organism>
<dbReference type="Pfam" id="PF02384">
    <property type="entry name" value="N6_Mtase"/>
    <property type="match status" value="1"/>
</dbReference>
<dbReference type="InterPro" id="IPR002052">
    <property type="entry name" value="DNA_methylase_N6_adenine_CS"/>
</dbReference>
<gene>
    <name evidence="9" type="ORF">DPV92_05720</name>
</gene>
<dbReference type="GO" id="GO:0009007">
    <property type="term" value="F:site-specific DNA-methyltransferase (adenine-specific) activity"/>
    <property type="evidence" value="ECO:0007669"/>
    <property type="project" value="UniProtKB-EC"/>
</dbReference>
<dbReference type="PRINTS" id="PR00507">
    <property type="entry name" value="N12N6MTFRASE"/>
</dbReference>
<dbReference type="RefSeq" id="WP_111354058.1">
    <property type="nucleotide sequence ID" value="NZ_QEQF01000004.1"/>
</dbReference>
<dbReference type="Proteomes" id="UP000253945">
    <property type="component" value="Unassembled WGS sequence"/>
</dbReference>
<dbReference type="GO" id="GO:0009307">
    <property type="term" value="P:DNA restriction-modification system"/>
    <property type="evidence" value="ECO:0007669"/>
    <property type="project" value="UniProtKB-KW"/>
</dbReference>
<evidence type="ECO:0000256" key="6">
    <source>
        <dbReference type="ARBA" id="ARBA00047942"/>
    </source>
</evidence>
<evidence type="ECO:0000256" key="4">
    <source>
        <dbReference type="ARBA" id="ARBA00022679"/>
    </source>
</evidence>
<evidence type="ECO:0000256" key="3">
    <source>
        <dbReference type="ARBA" id="ARBA00022603"/>
    </source>
</evidence>
<dbReference type="EMBL" id="QEQF01000004">
    <property type="protein sequence ID" value="RDF10494.1"/>
    <property type="molecule type" value="Genomic_DNA"/>
</dbReference>
<evidence type="ECO:0000256" key="2">
    <source>
        <dbReference type="ARBA" id="ARBA00011900"/>
    </source>
</evidence>
<dbReference type="CDD" id="cd02440">
    <property type="entry name" value="AdoMet_MTases"/>
    <property type="match status" value="1"/>
</dbReference>
<dbReference type="REBASE" id="299761">
    <property type="entry name" value="M.Hpa6342ORF5720P"/>
</dbReference>